<gene>
    <name evidence="1" type="ORF">GCM10008955_38000</name>
</gene>
<evidence type="ECO:0008006" key="3">
    <source>
        <dbReference type="Google" id="ProtNLM"/>
    </source>
</evidence>
<reference evidence="2" key="1">
    <citation type="journal article" date="2019" name="Int. J. Syst. Evol. Microbiol.">
        <title>The Global Catalogue of Microorganisms (GCM) 10K type strain sequencing project: providing services to taxonomists for standard genome sequencing and annotation.</title>
        <authorList>
            <consortium name="The Broad Institute Genomics Platform"/>
            <consortium name="The Broad Institute Genome Sequencing Center for Infectious Disease"/>
            <person name="Wu L."/>
            <person name="Ma J."/>
        </authorList>
    </citation>
    <scope>NUCLEOTIDE SEQUENCE [LARGE SCALE GENOMIC DNA]</scope>
    <source>
        <strain evidence="2">JCM 30331</strain>
    </source>
</reference>
<organism evidence="1 2">
    <name type="scientific">Deinococcus malanensis</name>
    <dbReference type="NCBI Taxonomy" id="1706855"/>
    <lineage>
        <taxon>Bacteria</taxon>
        <taxon>Thermotogati</taxon>
        <taxon>Deinococcota</taxon>
        <taxon>Deinococci</taxon>
        <taxon>Deinococcales</taxon>
        <taxon>Deinococcaceae</taxon>
        <taxon>Deinococcus</taxon>
    </lineage>
</organism>
<dbReference type="Proteomes" id="UP000647587">
    <property type="component" value="Unassembled WGS sequence"/>
</dbReference>
<dbReference type="EMBL" id="BMPP01000023">
    <property type="protein sequence ID" value="GGK40618.1"/>
    <property type="molecule type" value="Genomic_DNA"/>
</dbReference>
<accession>A0ABQ2F468</accession>
<name>A0ABQ2F468_9DEIO</name>
<evidence type="ECO:0000313" key="2">
    <source>
        <dbReference type="Proteomes" id="UP000647587"/>
    </source>
</evidence>
<comment type="caution">
    <text evidence="1">The sequence shown here is derived from an EMBL/GenBank/DDBJ whole genome shotgun (WGS) entry which is preliminary data.</text>
</comment>
<proteinExistence type="predicted"/>
<keyword evidence="2" id="KW-1185">Reference proteome</keyword>
<evidence type="ECO:0000313" key="1">
    <source>
        <dbReference type="EMBL" id="GGK40618.1"/>
    </source>
</evidence>
<dbReference type="Gene3D" id="2.180.10.10">
    <property type="entry name" value="RHS repeat-associated core"/>
    <property type="match status" value="1"/>
</dbReference>
<sequence length="315" mass="34829">MRVYAHADGATYSVTLVPGANGTEIHLRYLSSGDALALPADSRLARLIHPAARPTYAGPLKPPEYRTADMDGLRGNVSSVTTRSYDVKPDGRRTLIRTQVSRYDARGRLVSVSGLDNARRLTFTDTYAFEGNLLKRRSFRNEAGTFRHDFAYDAQGHWRERKSFGPDGGVDWLVKVRVFPNGYEQTLYGADGTVSSRRRVLLNRLGVQVASEDHQGEAGDPRGVYENDRLVRHIIGSEQSGFMIVTEFDPRTGEKLKSTVSSTQLEPKVSTFTCEARDPQGNCRLTVERGSASGSSWAAGVKGIVERTIRYHDSG</sequence>
<protein>
    <recommendedName>
        <fullName evidence="3">RHS repeat protein</fullName>
    </recommendedName>
</protein>